<organism evidence="2">
    <name type="scientific">Caenorhabditis brenneri</name>
    <name type="common">Nematode worm</name>
    <dbReference type="NCBI Taxonomy" id="135651"/>
    <lineage>
        <taxon>Eukaryota</taxon>
        <taxon>Metazoa</taxon>
        <taxon>Ecdysozoa</taxon>
        <taxon>Nematoda</taxon>
        <taxon>Chromadorea</taxon>
        <taxon>Rhabditida</taxon>
        <taxon>Rhabditina</taxon>
        <taxon>Rhabditomorpha</taxon>
        <taxon>Rhabditoidea</taxon>
        <taxon>Rhabditidae</taxon>
        <taxon>Peloderinae</taxon>
        <taxon>Caenorhabditis</taxon>
    </lineage>
</organism>
<dbReference type="HOGENOM" id="CLU_199962_0_0_1"/>
<protein>
    <submittedName>
        <fullName evidence="1">Uncharacterized protein</fullName>
    </submittedName>
</protein>
<gene>
    <name evidence="1" type="ORF">CAEBREN_12998</name>
</gene>
<sequence>MIKRIAGVGQEFSIRRMRMKRGRDILDGLHTGKRLRPVMDKEVFSTMGEIIPFGTINDNVTTS</sequence>
<accession>G0MJ48</accession>
<proteinExistence type="predicted"/>
<name>G0MJ48_CAEBE</name>
<evidence type="ECO:0000313" key="1">
    <source>
        <dbReference type="EMBL" id="EGT31434.1"/>
    </source>
</evidence>
<dbReference type="EMBL" id="GL379796">
    <property type="protein sequence ID" value="EGT31434.1"/>
    <property type="molecule type" value="Genomic_DNA"/>
</dbReference>
<dbReference type="AlphaFoldDB" id="G0MJ48"/>
<reference evidence="2" key="1">
    <citation type="submission" date="2011-07" db="EMBL/GenBank/DDBJ databases">
        <authorList>
            <consortium name="Caenorhabditis brenneri Sequencing and Analysis Consortium"/>
            <person name="Wilson R.K."/>
        </authorList>
    </citation>
    <scope>NUCLEOTIDE SEQUENCE [LARGE SCALE GENOMIC DNA]</scope>
    <source>
        <strain evidence="2">PB2801</strain>
    </source>
</reference>
<keyword evidence="2" id="KW-1185">Reference proteome</keyword>
<dbReference type="Proteomes" id="UP000008068">
    <property type="component" value="Unassembled WGS sequence"/>
</dbReference>
<dbReference type="InParanoid" id="G0MJ48"/>
<evidence type="ECO:0000313" key="2">
    <source>
        <dbReference type="Proteomes" id="UP000008068"/>
    </source>
</evidence>